<dbReference type="Proteomes" id="UP000009172">
    <property type="component" value="Unassembled WGS sequence"/>
</dbReference>
<feature type="compositionally biased region" description="Acidic residues" evidence="1">
    <location>
        <begin position="309"/>
        <end position="321"/>
    </location>
</feature>
<sequence length="781" mass="83912">MVPKINLDDMAVYTPSIPFIPPSRRKPALAFPLPTPPAPSAPLQTPLPPPSDLQHPLPPRPGVVAASPSAHVPSASAAGQGRPQQPEMPQNPFDLALAAGSEIESLDLTGFDSLAEAPAEREPSAGPSDGPDKASRLDALPAANARDVEGAVIPESPMAPTLDGRSSNASCGSGCPSTPASPLTAAGSDRREAGNYPERRATSIVAMPPAERVDVPRTPSPMVDDGYDDCFIKPEPEPSPAPPPPPRKPSSPRVVVEVPLTREPLTKGASGSAAWPTAKPPRPRGDPARRGPRIQRGLHPKRRQRREDGAEEDEDDDDDYTDDKGDQDGEASEDDCRPAGGSLKRQRTHAPACTALDATSRPSAHGALPQGDIYTFASTVATCIVKLLSAPPSAQGNDDTAGAGGVGYSRCAAEHRGKRGRWSKREDELLLSLVRKDDPPTGDDVEELFPSRTLSSVQQSVHVPNPCGSSGGWGTRRRDFPTPQPGAYSQLKTCPRTRWDLQSYYHGRDHRYHGRDQPQGPTAGDTLILEDLPDLYSLCSAVQGLAPPDTWADLNRIARLIFLRTCREAEKHHKYGTIVRELLFAAHDDMLGGNTARGLLEEGWNVLKQRGLEELLIPVGMAVARRLPFVEALRLLVAIYNGTDPFGWSDQPLGKGLSGSNRARERLPAIYPLARLAVCLQSDAGRDATFFKAVAGHLEPHYADSTFALIEGGDVRLSAELGRICPASLSSDGIFRLDGEDRVDLHTRWDTTPLVVKVGRPPRPLPLEYNLLASLGRQGTH</sequence>
<evidence type="ECO:0000313" key="2">
    <source>
        <dbReference type="EMBL" id="EGE00908.1"/>
    </source>
</evidence>
<accession>F2SBF8</accession>
<dbReference type="AlphaFoldDB" id="F2SBF8"/>
<feature type="compositionally biased region" description="Low complexity" evidence="1">
    <location>
        <begin position="62"/>
        <end position="79"/>
    </location>
</feature>
<protein>
    <submittedName>
        <fullName evidence="2">Uncharacterized protein</fullName>
    </submittedName>
</protein>
<dbReference type="HOGENOM" id="CLU_358701_0_0_1"/>
<feature type="compositionally biased region" description="Basic residues" evidence="1">
    <location>
        <begin position="290"/>
        <end position="304"/>
    </location>
</feature>
<feature type="region of interest" description="Disordered" evidence="1">
    <location>
        <begin position="24"/>
        <end position="351"/>
    </location>
</feature>
<evidence type="ECO:0000256" key="1">
    <source>
        <dbReference type="SAM" id="MobiDB-lite"/>
    </source>
</evidence>
<feature type="compositionally biased region" description="Pro residues" evidence="1">
    <location>
        <begin position="33"/>
        <end position="61"/>
    </location>
</feature>
<name>F2SBF8_TRIT1</name>
<evidence type="ECO:0000313" key="3">
    <source>
        <dbReference type="Proteomes" id="UP000009172"/>
    </source>
</evidence>
<feature type="region of interest" description="Disordered" evidence="1">
    <location>
        <begin position="456"/>
        <end position="476"/>
    </location>
</feature>
<feature type="compositionally biased region" description="Pro residues" evidence="1">
    <location>
        <begin position="237"/>
        <end position="249"/>
    </location>
</feature>
<dbReference type="EMBL" id="GG698565">
    <property type="protein sequence ID" value="EGE00908.1"/>
    <property type="molecule type" value="Genomic_DNA"/>
</dbReference>
<feature type="compositionally biased region" description="Basic and acidic residues" evidence="1">
    <location>
        <begin position="188"/>
        <end position="201"/>
    </location>
</feature>
<gene>
    <name evidence="2" type="ORF">TESG_08190</name>
</gene>
<proteinExistence type="predicted"/>
<feature type="compositionally biased region" description="Polar residues" evidence="1">
    <location>
        <begin position="164"/>
        <end position="181"/>
    </location>
</feature>
<organism evidence="2 3">
    <name type="scientific">Trichophyton tonsurans (strain CBS 112818)</name>
    <name type="common">Scalp ringworm fungus</name>
    <dbReference type="NCBI Taxonomy" id="647933"/>
    <lineage>
        <taxon>Eukaryota</taxon>
        <taxon>Fungi</taxon>
        <taxon>Dikarya</taxon>
        <taxon>Ascomycota</taxon>
        <taxon>Pezizomycotina</taxon>
        <taxon>Eurotiomycetes</taxon>
        <taxon>Eurotiomycetidae</taxon>
        <taxon>Onygenales</taxon>
        <taxon>Arthrodermataceae</taxon>
        <taxon>Trichophyton</taxon>
    </lineage>
</organism>
<keyword evidence="3" id="KW-1185">Reference proteome</keyword>
<reference evidence="3" key="1">
    <citation type="journal article" date="2012" name="MBio">
        <title>Comparative genome analysis of Trichophyton rubrum and related dermatophytes reveals candidate genes involved in infection.</title>
        <authorList>
            <person name="Martinez D.A."/>
            <person name="Oliver B.G."/>
            <person name="Graeser Y."/>
            <person name="Goldberg J.M."/>
            <person name="Li W."/>
            <person name="Martinez-Rossi N.M."/>
            <person name="Monod M."/>
            <person name="Shelest E."/>
            <person name="Barton R.C."/>
            <person name="Birch E."/>
            <person name="Brakhage A.A."/>
            <person name="Chen Z."/>
            <person name="Gurr S.J."/>
            <person name="Heiman D."/>
            <person name="Heitman J."/>
            <person name="Kosti I."/>
            <person name="Rossi A."/>
            <person name="Saif S."/>
            <person name="Samalova M."/>
            <person name="Saunders C.W."/>
            <person name="Shea T."/>
            <person name="Summerbell R.C."/>
            <person name="Xu J."/>
            <person name="Young S."/>
            <person name="Zeng Q."/>
            <person name="Birren B.W."/>
            <person name="Cuomo C.A."/>
            <person name="White T.C."/>
        </authorList>
    </citation>
    <scope>NUCLEOTIDE SEQUENCE [LARGE SCALE GENOMIC DNA]</scope>
    <source>
        <strain evidence="3">CBS 112818</strain>
    </source>
</reference>